<evidence type="ECO:0000256" key="3">
    <source>
        <dbReference type="ARBA" id="ARBA00022741"/>
    </source>
</evidence>
<evidence type="ECO:0000259" key="16">
    <source>
        <dbReference type="PROSITE" id="PS51195"/>
    </source>
</evidence>
<dbReference type="Pfam" id="PF00270">
    <property type="entry name" value="DEAD"/>
    <property type="match status" value="1"/>
</dbReference>
<evidence type="ECO:0000256" key="7">
    <source>
        <dbReference type="ARBA" id="ARBA00023016"/>
    </source>
</evidence>
<sequence length="743" mass="82284">MKTKTNKSADQDALMDIEKIALEMAASAGAPADVATSEPKTAKVPKKKVAKPATESTPEASFDDTASEIIAEGIAEKVVIIADEPMATAEETTAVNTPAVVEAAAPKVDPNQILFSSLAISAELLHAVTDMGFVSPSPIQAEAIPPILAGRDVIGQAQTGTGKTAAFGIPALDLIDIQDRSVQTLILCPTRELALQVAEEIKKLAKYKRGVRIEAIYGGDSIERQIRSLKSGVHIVIGTPGRVMDHMERNTLKLNNVKMMILDEADEMLDMGFREDIESILEEMPEERQTILFSATMSKPIMQITQKFQKDPVLVKVVKKELTNVNIEQVYFEVKPKAKVEVMCRLIDMYDLKLLLVFCNTKRKVDEIVEDLQIRGYQAEGLHGDLRQAQRNNVMSKFRAGTTSILVATDVAARGIDVDDVDAVINFDIPLDEEYYVHRIGRTGRAGKSGRAFSFVGRDEKYRFREIQTYTKVKVDKGVIPSFEDIVGVRKARFIEQLQVTIKESKDLNLYDDLLVQLNHAGFSTEQIVAALVKRSMGLEKNEFADQNLNLEDDRRNGRDKYADRGRGDGAGRFEDRRGGRSDSSSRFGDRDGGSRFGSDRRSDDRGGRNEGSSRFGSDRRNEGPAFGRDRAASSDRPRFNDRAEGAERKPYFDRDDQRAPRERDANMTRLMVSIGRKDFVRPGDIVGAIAGEADIPGNSIGSIDIFDKFTYVDVPKDVANRVVDAMEGNTIKGRRVNIEVAR</sequence>
<dbReference type="InterPro" id="IPR027417">
    <property type="entry name" value="P-loop_NTPase"/>
</dbReference>
<dbReference type="PROSITE" id="PS00039">
    <property type="entry name" value="DEAD_ATP_HELICASE"/>
    <property type="match status" value="1"/>
</dbReference>
<keyword evidence="2" id="KW-0963">Cytoplasm</keyword>
<name>A0A2K8YYL3_9BACT</name>
<dbReference type="GO" id="GO:0016787">
    <property type="term" value="F:hydrolase activity"/>
    <property type="evidence" value="ECO:0007669"/>
    <property type="project" value="UniProtKB-KW"/>
</dbReference>
<dbReference type="InterPro" id="IPR014001">
    <property type="entry name" value="Helicase_ATP-bd"/>
</dbReference>
<dbReference type="EMBL" id="CP025096">
    <property type="protein sequence ID" value="AUD02720.1"/>
    <property type="molecule type" value="Genomic_DNA"/>
</dbReference>
<dbReference type="CDD" id="cd00268">
    <property type="entry name" value="DEADc"/>
    <property type="match status" value="1"/>
</dbReference>
<keyword evidence="6 12" id="KW-0067">ATP-binding</keyword>
<dbReference type="PROSITE" id="PS51192">
    <property type="entry name" value="HELICASE_ATP_BIND_1"/>
    <property type="match status" value="1"/>
</dbReference>
<feature type="short sequence motif" description="Q motif" evidence="11">
    <location>
        <begin position="113"/>
        <end position="141"/>
    </location>
</feature>
<evidence type="ECO:0000256" key="12">
    <source>
        <dbReference type="RuleBase" id="RU000492"/>
    </source>
</evidence>
<accession>A0A2K8YYL3</accession>
<evidence type="ECO:0000259" key="14">
    <source>
        <dbReference type="PROSITE" id="PS51192"/>
    </source>
</evidence>
<dbReference type="GO" id="GO:0009409">
    <property type="term" value="P:response to cold"/>
    <property type="evidence" value="ECO:0007669"/>
    <property type="project" value="TreeGrafter"/>
</dbReference>
<comment type="similarity">
    <text evidence="8 12">Belongs to the DEAD box helicase family.</text>
</comment>
<evidence type="ECO:0000256" key="2">
    <source>
        <dbReference type="ARBA" id="ARBA00022490"/>
    </source>
</evidence>
<dbReference type="GO" id="GO:0042255">
    <property type="term" value="P:ribosome assembly"/>
    <property type="evidence" value="ECO:0007669"/>
    <property type="project" value="UniProtKB-ARBA"/>
</dbReference>
<dbReference type="GO" id="GO:0005829">
    <property type="term" value="C:cytosol"/>
    <property type="evidence" value="ECO:0007669"/>
    <property type="project" value="TreeGrafter"/>
</dbReference>
<dbReference type="GO" id="GO:0033592">
    <property type="term" value="F:RNA strand annealing activity"/>
    <property type="evidence" value="ECO:0007669"/>
    <property type="project" value="TreeGrafter"/>
</dbReference>
<feature type="domain" description="Helicase ATP-binding" evidence="14">
    <location>
        <begin position="144"/>
        <end position="315"/>
    </location>
</feature>
<evidence type="ECO:0000256" key="6">
    <source>
        <dbReference type="ARBA" id="ARBA00022840"/>
    </source>
</evidence>
<feature type="region of interest" description="Disordered" evidence="13">
    <location>
        <begin position="28"/>
        <end position="64"/>
    </location>
</feature>
<proteinExistence type="inferred from homology"/>
<dbReference type="PANTHER" id="PTHR47963:SF8">
    <property type="entry name" value="ATP-DEPENDENT RNA HELICASE DEAD"/>
    <property type="match status" value="1"/>
</dbReference>
<dbReference type="CDD" id="cd18787">
    <property type="entry name" value="SF2_C_DEAD"/>
    <property type="match status" value="1"/>
</dbReference>
<gene>
    <name evidence="17" type="ORF">CWM47_13260</name>
</gene>
<dbReference type="PANTHER" id="PTHR47963">
    <property type="entry name" value="DEAD-BOX ATP-DEPENDENT RNA HELICASE 47, MITOCHONDRIAL"/>
    <property type="match status" value="1"/>
</dbReference>
<dbReference type="InterPro" id="IPR000629">
    <property type="entry name" value="RNA-helicase_DEAD-box_CS"/>
</dbReference>
<evidence type="ECO:0000256" key="8">
    <source>
        <dbReference type="ARBA" id="ARBA00038437"/>
    </source>
</evidence>
<feature type="compositionally biased region" description="Basic and acidic residues" evidence="13">
    <location>
        <begin position="588"/>
        <end position="609"/>
    </location>
</feature>
<evidence type="ECO:0000256" key="11">
    <source>
        <dbReference type="PROSITE-ProRule" id="PRU00552"/>
    </source>
</evidence>
<dbReference type="InterPro" id="IPR057325">
    <property type="entry name" value="DeaD_dimer"/>
</dbReference>
<dbReference type="InterPro" id="IPR050547">
    <property type="entry name" value="DEAD_box_RNA_helicases"/>
</dbReference>
<dbReference type="GO" id="GO:0005840">
    <property type="term" value="C:ribosome"/>
    <property type="evidence" value="ECO:0007669"/>
    <property type="project" value="TreeGrafter"/>
</dbReference>
<evidence type="ECO:0000256" key="9">
    <source>
        <dbReference type="ARBA" id="ARBA00047984"/>
    </source>
</evidence>
<dbReference type="Proteomes" id="UP000232883">
    <property type="component" value="Chromosome"/>
</dbReference>
<dbReference type="InterPro" id="IPR044742">
    <property type="entry name" value="DEAD/DEAH_RhlB"/>
</dbReference>
<feature type="compositionally biased region" description="Basic and acidic residues" evidence="13">
    <location>
        <begin position="617"/>
        <end position="664"/>
    </location>
</feature>
<evidence type="ECO:0000259" key="15">
    <source>
        <dbReference type="PROSITE" id="PS51194"/>
    </source>
</evidence>
<dbReference type="SMART" id="SM00490">
    <property type="entry name" value="HELICc"/>
    <property type="match status" value="1"/>
</dbReference>
<keyword evidence="4 12" id="KW-0378">Hydrolase</keyword>
<evidence type="ECO:0000256" key="13">
    <source>
        <dbReference type="SAM" id="MobiDB-lite"/>
    </source>
</evidence>
<evidence type="ECO:0000256" key="5">
    <source>
        <dbReference type="ARBA" id="ARBA00022806"/>
    </source>
</evidence>
<dbReference type="InterPro" id="IPR011545">
    <property type="entry name" value="DEAD/DEAH_box_helicase_dom"/>
</dbReference>
<dbReference type="InterPro" id="IPR012677">
    <property type="entry name" value="Nucleotide-bd_a/b_plait_sf"/>
</dbReference>
<feature type="domain" description="Helicase C-terminal" evidence="15">
    <location>
        <begin position="326"/>
        <end position="487"/>
    </location>
</feature>
<dbReference type="AlphaFoldDB" id="A0A2K8YYL3"/>
<dbReference type="GO" id="GO:0005524">
    <property type="term" value="F:ATP binding"/>
    <property type="evidence" value="ECO:0007669"/>
    <property type="project" value="UniProtKB-KW"/>
</dbReference>
<dbReference type="GO" id="GO:0003724">
    <property type="term" value="F:RNA helicase activity"/>
    <property type="evidence" value="ECO:0007669"/>
    <property type="project" value="UniProtKB-EC"/>
</dbReference>
<dbReference type="Gene3D" id="3.40.50.300">
    <property type="entry name" value="P-loop containing nucleotide triphosphate hydrolases"/>
    <property type="match status" value="2"/>
</dbReference>
<dbReference type="PROSITE" id="PS51194">
    <property type="entry name" value="HELICASE_CTER"/>
    <property type="match status" value="1"/>
</dbReference>
<dbReference type="EC" id="3.6.4.13" evidence="1"/>
<organism evidence="17 18">
    <name type="scientific">Spirosoma pollinicola</name>
    <dbReference type="NCBI Taxonomy" id="2057025"/>
    <lineage>
        <taxon>Bacteria</taxon>
        <taxon>Pseudomonadati</taxon>
        <taxon>Bacteroidota</taxon>
        <taxon>Cytophagia</taxon>
        <taxon>Cytophagales</taxon>
        <taxon>Cytophagaceae</taxon>
        <taxon>Spirosoma</taxon>
    </lineage>
</organism>
<dbReference type="CDD" id="cd12252">
    <property type="entry name" value="RRM_DbpA"/>
    <property type="match status" value="1"/>
</dbReference>
<dbReference type="InterPro" id="IPR001650">
    <property type="entry name" value="Helicase_C-like"/>
</dbReference>
<dbReference type="Pfam" id="PF03880">
    <property type="entry name" value="DbpA"/>
    <property type="match status" value="1"/>
</dbReference>
<dbReference type="Pfam" id="PF25399">
    <property type="entry name" value="DeaD_dimer"/>
    <property type="match status" value="1"/>
</dbReference>
<dbReference type="RefSeq" id="WP_100988437.1">
    <property type="nucleotide sequence ID" value="NZ_CP025096.1"/>
</dbReference>
<keyword evidence="18" id="KW-1185">Reference proteome</keyword>
<dbReference type="InterPro" id="IPR014014">
    <property type="entry name" value="RNA_helicase_DEAD_Q_motif"/>
</dbReference>
<keyword evidence="3 12" id="KW-0547">Nucleotide-binding</keyword>
<keyword evidence="7" id="KW-0346">Stress response</keyword>
<evidence type="ECO:0000256" key="1">
    <source>
        <dbReference type="ARBA" id="ARBA00012552"/>
    </source>
</evidence>
<protein>
    <recommendedName>
        <fullName evidence="10">DEAD-box ATP-dependent RNA helicase RhpA</fullName>
        <ecNumber evidence="1">3.6.4.13</ecNumber>
    </recommendedName>
</protein>
<dbReference type="InterPro" id="IPR005580">
    <property type="entry name" value="DbpA/CsdA_RNA-bd_dom"/>
</dbReference>
<feature type="domain" description="DEAD-box RNA helicase Q" evidence="16">
    <location>
        <begin position="113"/>
        <end position="141"/>
    </location>
</feature>
<feature type="region of interest" description="Disordered" evidence="13">
    <location>
        <begin position="550"/>
        <end position="664"/>
    </location>
</feature>
<keyword evidence="5 12" id="KW-0347">Helicase</keyword>
<evidence type="ECO:0000313" key="17">
    <source>
        <dbReference type="EMBL" id="AUD02720.1"/>
    </source>
</evidence>
<dbReference type="FunFam" id="3.40.50.300:FF:000108">
    <property type="entry name" value="ATP-dependent RNA helicase RhlE"/>
    <property type="match status" value="1"/>
</dbReference>
<dbReference type="Gene3D" id="3.30.70.330">
    <property type="match status" value="1"/>
</dbReference>
<dbReference type="SMART" id="SM00487">
    <property type="entry name" value="DEXDc"/>
    <property type="match status" value="1"/>
</dbReference>
<feature type="compositionally biased region" description="Basic and acidic residues" evidence="13">
    <location>
        <begin position="552"/>
        <end position="581"/>
    </location>
</feature>
<evidence type="ECO:0000256" key="10">
    <source>
        <dbReference type="ARBA" id="ARBA00074363"/>
    </source>
</evidence>
<comment type="catalytic activity">
    <reaction evidence="9">
        <text>ATP + H2O = ADP + phosphate + H(+)</text>
        <dbReference type="Rhea" id="RHEA:13065"/>
        <dbReference type="ChEBI" id="CHEBI:15377"/>
        <dbReference type="ChEBI" id="CHEBI:15378"/>
        <dbReference type="ChEBI" id="CHEBI:30616"/>
        <dbReference type="ChEBI" id="CHEBI:43474"/>
        <dbReference type="ChEBI" id="CHEBI:456216"/>
        <dbReference type="EC" id="3.6.4.13"/>
    </reaction>
</comment>
<evidence type="ECO:0000256" key="4">
    <source>
        <dbReference type="ARBA" id="ARBA00022801"/>
    </source>
</evidence>
<dbReference type="PROSITE" id="PS51195">
    <property type="entry name" value="Q_MOTIF"/>
    <property type="match status" value="1"/>
</dbReference>
<dbReference type="SUPFAM" id="SSF52540">
    <property type="entry name" value="P-loop containing nucleoside triphosphate hydrolases"/>
    <property type="match status" value="1"/>
</dbReference>
<dbReference type="OrthoDB" id="9785240at2"/>
<dbReference type="KEGG" id="spir:CWM47_13260"/>
<evidence type="ECO:0000313" key="18">
    <source>
        <dbReference type="Proteomes" id="UP000232883"/>
    </source>
</evidence>
<dbReference type="Pfam" id="PF00271">
    <property type="entry name" value="Helicase_C"/>
    <property type="match status" value="1"/>
</dbReference>
<reference evidence="17 18" key="1">
    <citation type="submission" date="2017-11" db="EMBL/GenBank/DDBJ databases">
        <title>Taxonomic description and genome sequences of Spirosoma HA7 sp. nov., isolated from pollen microhabitat of Corylus avellana.</title>
        <authorList>
            <person name="Ambika Manirajan B."/>
            <person name="Suarez C."/>
            <person name="Ratering S."/>
            <person name="Geissler-Plaum R."/>
            <person name="Cardinale M."/>
            <person name="Sylvia S."/>
        </authorList>
    </citation>
    <scope>NUCLEOTIDE SEQUENCE [LARGE SCALE GENOMIC DNA]</scope>
    <source>
        <strain evidence="17 18">HA7</strain>
    </source>
</reference>